<name>A0A7Z0D764_9ACTN</name>
<dbReference type="PRINTS" id="PR00133">
    <property type="entry name" value="GLHYDRLASE3"/>
</dbReference>
<dbReference type="SUPFAM" id="SSF52279">
    <property type="entry name" value="Beta-D-glucan exohydrolase, C-terminal domain"/>
    <property type="match status" value="1"/>
</dbReference>
<proteinExistence type="inferred from homology"/>
<dbReference type="InterPro" id="IPR001764">
    <property type="entry name" value="Glyco_hydro_3_N"/>
</dbReference>
<dbReference type="InterPro" id="IPR050288">
    <property type="entry name" value="Cellulose_deg_GH3"/>
</dbReference>
<evidence type="ECO:0000256" key="2">
    <source>
        <dbReference type="ARBA" id="ARBA00022801"/>
    </source>
</evidence>
<dbReference type="GO" id="GO:0005975">
    <property type="term" value="P:carbohydrate metabolic process"/>
    <property type="evidence" value="ECO:0007669"/>
    <property type="project" value="InterPro"/>
</dbReference>
<dbReference type="EMBL" id="JACBZS010000001">
    <property type="protein sequence ID" value="NYI70127.1"/>
    <property type="molecule type" value="Genomic_DNA"/>
</dbReference>
<accession>A0A7Z0D764</accession>
<evidence type="ECO:0000313" key="5">
    <source>
        <dbReference type="EMBL" id="NYI70127.1"/>
    </source>
</evidence>
<reference evidence="5 6" key="1">
    <citation type="submission" date="2020-07" db="EMBL/GenBank/DDBJ databases">
        <title>Sequencing the genomes of 1000 actinobacteria strains.</title>
        <authorList>
            <person name="Klenk H.-P."/>
        </authorList>
    </citation>
    <scope>NUCLEOTIDE SEQUENCE [LARGE SCALE GENOMIC DNA]</scope>
    <source>
        <strain evidence="5 6">DSM 103164</strain>
    </source>
</reference>
<keyword evidence="6" id="KW-1185">Reference proteome</keyword>
<dbReference type="InterPro" id="IPR036881">
    <property type="entry name" value="Glyco_hydro_3_C_sf"/>
</dbReference>
<dbReference type="PANTHER" id="PTHR42715:SF10">
    <property type="entry name" value="BETA-GLUCOSIDASE"/>
    <property type="match status" value="1"/>
</dbReference>
<dbReference type="Gene3D" id="3.20.20.300">
    <property type="entry name" value="Glycoside hydrolase, family 3, N-terminal domain"/>
    <property type="match status" value="1"/>
</dbReference>
<dbReference type="Gene3D" id="2.60.120.260">
    <property type="entry name" value="Galactose-binding domain-like"/>
    <property type="match status" value="1"/>
</dbReference>
<dbReference type="Pfam" id="PF07691">
    <property type="entry name" value="PA14"/>
    <property type="match status" value="1"/>
</dbReference>
<sequence length="831" mass="86820">MTEPGSTADIPASVPPAELAERIDRAVAALDLRQKVALLSGDTTWTVPAEPAAGFAGITTSDGPVGVRGTRSDDADPSANTPSPTALAATWDIALVERIGALLAAEARRKDVDVLLAPTVNLHRTPVGGRHFECFSEDPLLTGEIGTAYVRGVQGGGVSACVKHFVANDQEHDRFTVDIVVDDQTLRELYLLPFEMITGDPGRGGGGAWSVMAAYNAVNGPTATENPLLADVLKGEWGWDGAVMSDWFAARDTVGAGRAALDLAMPGPNTPWSGDQLVAAVEAGEVPEAAIDAKVRAILRLGARVGALADLPAPARPDDFDDADARELLRTASSAGMVLVRNDGVLPLPRGASVALVGPNAERIRNLGGGSATVYPESVSHPPEALTEAGFEVRTAPGVTATTRLTRAEAEWCELPDGSGPGVLARIYDTAGNEVDTATSRSGRFLWSRESPAAIPAAEIGRIRLQTRLSVPRAGRYRIGTSGDGHTTLTVDGTPVLDGEAHLPAGADPVLLTMAPPQVDAETELPDGPAEVVVDFVPARSETAFGGDDRVIISWLNCAPVLADDDTEIARAAELAADSDVAVVIVGTTEEVESEGFDRTSLDLPGRQAELVDAVLAANPRTVVVVNSGAPVLMPWLDRVPATLLGWFGGQEMGHALADVLSGAVEPGGRAPTTWGAPGTVIIPDNIGTDGKLAYTEGLDIGYRAYLRDGVEPAVPFGHGLGYTTWQFGEATLGDGEVSVQITNTGEREGSQVVQAYLSRSDSQVRRATAWLVGFARVEAGPGQTVTATIPLTDRAFRHWAGDGWAVEPGDYELRLGTSVADTPVALTITR</sequence>
<dbReference type="SUPFAM" id="SSF56988">
    <property type="entry name" value="Anthrax protective antigen"/>
    <property type="match status" value="1"/>
</dbReference>
<dbReference type="RefSeq" id="WP_179444114.1">
    <property type="nucleotide sequence ID" value="NZ_JACBZS010000001.1"/>
</dbReference>
<dbReference type="PANTHER" id="PTHR42715">
    <property type="entry name" value="BETA-GLUCOSIDASE"/>
    <property type="match status" value="1"/>
</dbReference>
<evidence type="ECO:0000256" key="1">
    <source>
        <dbReference type="ARBA" id="ARBA00005336"/>
    </source>
</evidence>
<dbReference type="InterPro" id="IPR036962">
    <property type="entry name" value="Glyco_hydro_3_N_sf"/>
</dbReference>
<dbReference type="InterPro" id="IPR013783">
    <property type="entry name" value="Ig-like_fold"/>
</dbReference>
<dbReference type="Gene3D" id="3.40.50.1700">
    <property type="entry name" value="Glycoside hydrolase family 3 C-terminal domain"/>
    <property type="match status" value="1"/>
</dbReference>
<feature type="region of interest" description="Disordered" evidence="3">
    <location>
        <begin position="56"/>
        <end position="83"/>
    </location>
</feature>
<dbReference type="Pfam" id="PF14310">
    <property type="entry name" value="Fn3-like"/>
    <property type="match status" value="1"/>
</dbReference>
<dbReference type="EC" id="3.2.1.21" evidence="5"/>
<evidence type="ECO:0000256" key="3">
    <source>
        <dbReference type="SAM" id="MobiDB-lite"/>
    </source>
</evidence>
<organism evidence="5 6">
    <name type="scientific">Naumannella cuiyingiana</name>
    <dbReference type="NCBI Taxonomy" id="1347891"/>
    <lineage>
        <taxon>Bacteria</taxon>
        <taxon>Bacillati</taxon>
        <taxon>Actinomycetota</taxon>
        <taxon>Actinomycetes</taxon>
        <taxon>Propionibacteriales</taxon>
        <taxon>Propionibacteriaceae</taxon>
        <taxon>Naumannella</taxon>
    </lineage>
</organism>
<dbReference type="Gene3D" id="2.60.40.10">
    <property type="entry name" value="Immunoglobulins"/>
    <property type="match status" value="1"/>
</dbReference>
<dbReference type="InterPro" id="IPR017853">
    <property type="entry name" value="GH"/>
</dbReference>
<dbReference type="Pfam" id="PF00933">
    <property type="entry name" value="Glyco_hydro_3"/>
    <property type="match status" value="1"/>
</dbReference>
<keyword evidence="2 5" id="KW-0378">Hydrolase</keyword>
<dbReference type="Proteomes" id="UP000527616">
    <property type="component" value="Unassembled WGS sequence"/>
</dbReference>
<gene>
    <name evidence="5" type="ORF">GGQ54_000687</name>
</gene>
<keyword evidence="5" id="KW-0326">Glycosidase</keyword>
<dbReference type="PROSITE" id="PS51820">
    <property type="entry name" value="PA14"/>
    <property type="match status" value="1"/>
</dbReference>
<dbReference type="InterPro" id="IPR002772">
    <property type="entry name" value="Glyco_hydro_3_C"/>
</dbReference>
<comment type="caution">
    <text evidence="5">The sequence shown here is derived from an EMBL/GenBank/DDBJ whole genome shotgun (WGS) entry which is preliminary data.</text>
</comment>
<dbReference type="InterPro" id="IPR037524">
    <property type="entry name" value="PA14/GLEYA"/>
</dbReference>
<feature type="domain" description="PA14" evidence="4">
    <location>
        <begin position="418"/>
        <end position="573"/>
    </location>
</feature>
<dbReference type="InterPro" id="IPR011658">
    <property type="entry name" value="PA14_dom"/>
</dbReference>
<dbReference type="GO" id="GO:0008422">
    <property type="term" value="F:beta-glucosidase activity"/>
    <property type="evidence" value="ECO:0007669"/>
    <property type="project" value="UniProtKB-EC"/>
</dbReference>
<evidence type="ECO:0000313" key="6">
    <source>
        <dbReference type="Proteomes" id="UP000527616"/>
    </source>
</evidence>
<dbReference type="AlphaFoldDB" id="A0A7Z0D764"/>
<dbReference type="InterPro" id="IPR026891">
    <property type="entry name" value="Fn3-like"/>
</dbReference>
<dbReference type="SMART" id="SM01217">
    <property type="entry name" value="Fn3_like"/>
    <property type="match status" value="1"/>
</dbReference>
<comment type="similarity">
    <text evidence="1">Belongs to the glycosyl hydrolase 3 family.</text>
</comment>
<protein>
    <submittedName>
        <fullName evidence="5">Beta-glucosidase</fullName>
        <ecNumber evidence="5">3.2.1.21</ecNumber>
    </submittedName>
</protein>
<evidence type="ECO:0000259" key="4">
    <source>
        <dbReference type="PROSITE" id="PS51820"/>
    </source>
</evidence>
<dbReference type="SUPFAM" id="SSF51445">
    <property type="entry name" value="(Trans)glycosidases"/>
    <property type="match status" value="1"/>
</dbReference>
<dbReference type="Pfam" id="PF01915">
    <property type="entry name" value="Glyco_hydro_3_C"/>
    <property type="match status" value="1"/>
</dbReference>